<comment type="caution">
    <text evidence="2">The sequence shown here is derived from an EMBL/GenBank/DDBJ whole genome shotgun (WGS) entry which is preliminary data.</text>
</comment>
<dbReference type="SUPFAM" id="SSF56672">
    <property type="entry name" value="DNA/RNA polymerases"/>
    <property type="match status" value="1"/>
</dbReference>
<dbReference type="FunFam" id="3.30.70.270:FF:000020">
    <property type="entry name" value="Transposon Tf2-6 polyprotein-like Protein"/>
    <property type="match status" value="1"/>
</dbReference>
<dbReference type="InterPro" id="IPR043128">
    <property type="entry name" value="Rev_trsase/Diguanyl_cyclase"/>
</dbReference>
<keyword evidence="3" id="KW-1185">Reference proteome</keyword>
<dbReference type="InterPro" id="IPR043502">
    <property type="entry name" value="DNA/RNA_pol_sf"/>
</dbReference>
<dbReference type="PANTHER" id="PTHR33064">
    <property type="entry name" value="POL PROTEIN"/>
    <property type="match status" value="1"/>
</dbReference>
<reference evidence="2" key="1">
    <citation type="submission" date="2020-06" db="EMBL/GenBank/DDBJ databases">
        <authorList>
            <person name="Li T."/>
            <person name="Hu X."/>
            <person name="Zhang T."/>
            <person name="Song X."/>
            <person name="Zhang H."/>
            <person name="Dai N."/>
            <person name="Sheng W."/>
            <person name="Hou X."/>
            <person name="Wei L."/>
        </authorList>
    </citation>
    <scope>NUCLEOTIDE SEQUENCE</scope>
    <source>
        <strain evidence="2">3651</strain>
        <tissue evidence="2">Leaf</tissue>
    </source>
</reference>
<accession>A0AAE1YY60</accession>
<reference evidence="2" key="2">
    <citation type="journal article" date="2024" name="Plant">
        <title>Genomic evolution and insights into agronomic trait innovations of Sesamum species.</title>
        <authorList>
            <person name="Miao H."/>
            <person name="Wang L."/>
            <person name="Qu L."/>
            <person name="Liu H."/>
            <person name="Sun Y."/>
            <person name="Le M."/>
            <person name="Wang Q."/>
            <person name="Wei S."/>
            <person name="Zheng Y."/>
            <person name="Lin W."/>
            <person name="Duan Y."/>
            <person name="Cao H."/>
            <person name="Xiong S."/>
            <person name="Wang X."/>
            <person name="Wei L."/>
            <person name="Li C."/>
            <person name="Ma Q."/>
            <person name="Ju M."/>
            <person name="Zhao R."/>
            <person name="Li G."/>
            <person name="Mu C."/>
            <person name="Tian Q."/>
            <person name="Mei H."/>
            <person name="Zhang T."/>
            <person name="Gao T."/>
            <person name="Zhang H."/>
        </authorList>
    </citation>
    <scope>NUCLEOTIDE SEQUENCE</scope>
    <source>
        <strain evidence="2">3651</strain>
    </source>
</reference>
<gene>
    <name evidence="2" type="ORF">Salat_0178700</name>
</gene>
<dbReference type="InterPro" id="IPR056924">
    <property type="entry name" value="SH3_Tf2-1"/>
</dbReference>
<dbReference type="Proteomes" id="UP001293254">
    <property type="component" value="Unassembled WGS sequence"/>
</dbReference>
<dbReference type="Pfam" id="PF24626">
    <property type="entry name" value="SH3_Tf2-1"/>
    <property type="match status" value="1"/>
</dbReference>
<evidence type="ECO:0000313" key="2">
    <source>
        <dbReference type="EMBL" id="KAK4438444.1"/>
    </source>
</evidence>
<dbReference type="AlphaFoldDB" id="A0AAE1YY60"/>
<protein>
    <submittedName>
        <fullName evidence="2">Mitochondrial protein</fullName>
    </submittedName>
</protein>
<evidence type="ECO:0000259" key="1">
    <source>
        <dbReference type="Pfam" id="PF24626"/>
    </source>
</evidence>
<dbReference type="PANTHER" id="PTHR33064:SF37">
    <property type="entry name" value="RIBONUCLEASE H"/>
    <property type="match status" value="1"/>
</dbReference>
<organism evidence="2 3">
    <name type="scientific">Sesamum alatum</name>
    <dbReference type="NCBI Taxonomy" id="300844"/>
    <lineage>
        <taxon>Eukaryota</taxon>
        <taxon>Viridiplantae</taxon>
        <taxon>Streptophyta</taxon>
        <taxon>Embryophyta</taxon>
        <taxon>Tracheophyta</taxon>
        <taxon>Spermatophyta</taxon>
        <taxon>Magnoliopsida</taxon>
        <taxon>eudicotyledons</taxon>
        <taxon>Gunneridae</taxon>
        <taxon>Pentapetalae</taxon>
        <taxon>asterids</taxon>
        <taxon>lamiids</taxon>
        <taxon>Lamiales</taxon>
        <taxon>Pedaliaceae</taxon>
        <taxon>Sesamum</taxon>
    </lineage>
</organism>
<dbReference type="EMBL" id="JACGWO010000001">
    <property type="protein sequence ID" value="KAK4438444.1"/>
    <property type="molecule type" value="Genomic_DNA"/>
</dbReference>
<sequence>MVAVPSKSQAIEDWPPPLSLTALRVFLGMTGYYRRFVRHYAAIARPLTDLLKRQAFNWTPTTATEFEALKLAMLQLPSVVPPRFFPTPTFLRTFVNRATIGKVAYELELSAGAKVHPIFHISLLKPYHGPITNDCVALPPEILAIASGR</sequence>
<dbReference type="Gene3D" id="3.30.70.270">
    <property type="match status" value="1"/>
</dbReference>
<feature type="domain" description="Tf2-1-like SH3-like" evidence="1">
    <location>
        <begin position="92"/>
        <end position="128"/>
    </location>
</feature>
<proteinExistence type="predicted"/>
<name>A0AAE1YY60_9LAMI</name>
<dbReference type="InterPro" id="IPR051320">
    <property type="entry name" value="Viral_Replic_Matur_Polypro"/>
</dbReference>
<evidence type="ECO:0000313" key="3">
    <source>
        <dbReference type="Proteomes" id="UP001293254"/>
    </source>
</evidence>